<gene>
    <name evidence="7" type="ORF">CERZMDRAFT_93584</name>
</gene>
<dbReference type="PROSITE" id="PS51375">
    <property type="entry name" value="PPR"/>
    <property type="match status" value="2"/>
</dbReference>
<comment type="similarity">
    <text evidence="1">Belongs to the CCM1 family.</text>
</comment>
<dbReference type="NCBIfam" id="TIGR00756">
    <property type="entry name" value="PPR"/>
    <property type="match status" value="1"/>
</dbReference>
<reference evidence="7" key="1">
    <citation type="journal article" date="2020" name="Stud. Mycol.">
        <title>101 Dothideomycetes genomes: a test case for predicting lifestyles and emergence of pathogens.</title>
        <authorList>
            <person name="Haridas S."/>
            <person name="Albert R."/>
            <person name="Binder M."/>
            <person name="Bloem J."/>
            <person name="Labutti K."/>
            <person name="Salamov A."/>
            <person name="Andreopoulos B."/>
            <person name="Baker S."/>
            <person name="Barry K."/>
            <person name="Bills G."/>
            <person name="Bluhm B."/>
            <person name="Cannon C."/>
            <person name="Castanera R."/>
            <person name="Culley D."/>
            <person name="Daum C."/>
            <person name="Ezra D."/>
            <person name="Gonzalez J."/>
            <person name="Henrissat B."/>
            <person name="Kuo A."/>
            <person name="Liang C."/>
            <person name="Lipzen A."/>
            <person name="Lutzoni F."/>
            <person name="Magnuson J."/>
            <person name="Mondo S."/>
            <person name="Nolan M."/>
            <person name="Ohm R."/>
            <person name="Pangilinan J."/>
            <person name="Park H.-J."/>
            <person name="Ramirez L."/>
            <person name="Alfaro M."/>
            <person name="Sun H."/>
            <person name="Tritt A."/>
            <person name="Yoshinaga Y."/>
            <person name="Zwiers L.-H."/>
            <person name="Turgeon B."/>
            <person name="Goodwin S."/>
            <person name="Spatafora J."/>
            <person name="Crous P."/>
            <person name="Grigoriev I."/>
        </authorList>
    </citation>
    <scope>NUCLEOTIDE SEQUENCE</scope>
    <source>
        <strain evidence="7">SCOH1-5</strain>
    </source>
</reference>
<dbReference type="PANTHER" id="PTHR47447:SF17">
    <property type="entry name" value="OS12G0638900 PROTEIN"/>
    <property type="match status" value="1"/>
</dbReference>
<proteinExistence type="inferred from homology"/>
<protein>
    <recommendedName>
        <fullName evidence="9">Pentacotripeptide-repeat region of PRORP domain-containing protein</fullName>
    </recommendedName>
</protein>
<evidence type="ECO:0000256" key="4">
    <source>
        <dbReference type="ARBA" id="ARBA00044511"/>
    </source>
</evidence>
<evidence type="ECO:0000256" key="1">
    <source>
        <dbReference type="ARBA" id="ARBA00006192"/>
    </source>
</evidence>
<accession>A0A6A6FSZ5</accession>
<keyword evidence="8" id="KW-1185">Reference proteome</keyword>
<feature type="repeat" description="PPR" evidence="5">
    <location>
        <begin position="679"/>
        <end position="713"/>
    </location>
</feature>
<keyword evidence="2" id="KW-0677">Repeat</keyword>
<evidence type="ECO:0008006" key="9">
    <source>
        <dbReference type="Google" id="ProtNLM"/>
    </source>
</evidence>
<evidence type="ECO:0000256" key="6">
    <source>
        <dbReference type="SAM" id="MobiDB-lite"/>
    </source>
</evidence>
<comment type="function">
    <text evidence="3">Regulates mitochondrial small subunit maturation by controlling 15S rRNA 5'-end processing. Localizes to the 5' precursor of the 15S rRNA in a position that is subsequently occupied by mS47 in the mature yeast mtSSU. Uses structure and sequence-specific RNA recognition, binding to a single-stranded region of the precursor and specifically recognizing bases -6 to -1. The exchange of Ccm1 for mS47 is coupled to the irreversible removal of precursor rRNA that is accompanied by conformational changes of the mitoribosomal proteins uS5m and mS26. These conformational changes signal completion of 5'-end rRNA processing through protection of the mature 5'-end of the 15S rRNA and stabilization of mS47. The removal of the 5' precursor together with the dissociation of Ccm1 may be catalyzed by the 5'-3' exoribonuclease Pet127. Involved in the specific removal of group I introns in mitochondrial encoded transcripts.</text>
</comment>
<name>A0A6A6FSZ5_9PEZI</name>
<feature type="region of interest" description="Disordered" evidence="6">
    <location>
        <begin position="55"/>
        <end position="92"/>
    </location>
</feature>
<evidence type="ECO:0000256" key="3">
    <source>
        <dbReference type="ARBA" id="ARBA00044493"/>
    </source>
</evidence>
<evidence type="ECO:0000313" key="8">
    <source>
        <dbReference type="Proteomes" id="UP000799539"/>
    </source>
</evidence>
<dbReference type="Pfam" id="PF13041">
    <property type="entry name" value="PPR_2"/>
    <property type="match status" value="1"/>
</dbReference>
<feature type="compositionally biased region" description="Polar residues" evidence="6">
    <location>
        <begin position="55"/>
        <end position="64"/>
    </location>
</feature>
<evidence type="ECO:0000256" key="5">
    <source>
        <dbReference type="PROSITE-ProRule" id="PRU00708"/>
    </source>
</evidence>
<dbReference type="PANTHER" id="PTHR47447">
    <property type="entry name" value="OS03G0856100 PROTEIN"/>
    <property type="match status" value="1"/>
</dbReference>
<evidence type="ECO:0000313" key="7">
    <source>
        <dbReference type="EMBL" id="KAF2216288.1"/>
    </source>
</evidence>
<dbReference type="EMBL" id="ML992664">
    <property type="protein sequence ID" value="KAF2216288.1"/>
    <property type="molecule type" value="Genomic_DNA"/>
</dbReference>
<dbReference type="InterPro" id="IPR011990">
    <property type="entry name" value="TPR-like_helical_dom_sf"/>
</dbReference>
<organism evidence="7 8">
    <name type="scientific">Cercospora zeae-maydis SCOH1-5</name>
    <dbReference type="NCBI Taxonomy" id="717836"/>
    <lineage>
        <taxon>Eukaryota</taxon>
        <taxon>Fungi</taxon>
        <taxon>Dikarya</taxon>
        <taxon>Ascomycota</taxon>
        <taxon>Pezizomycotina</taxon>
        <taxon>Dothideomycetes</taxon>
        <taxon>Dothideomycetidae</taxon>
        <taxon>Mycosphaerellales</taxon>
        <taxon>Mycosphaerellaceae</taxon>
        <taxon>Cercospora</taxon>
    </lineage>
</organism>
<sequence>MFIPYVCSACRLAALPKRPAALRRLSQTAFRRAEEGPVTGRYSRRELRPEQLLSQLQQPAARQQTDVKRAWRPPPSTTTTSTATTTPSRVAPPVLPATQKLYDELRRCSLASDLPATWRALQQLDQLYHHKTPHKRGVFLNIADVSRLVAVLLYKSTEQWLQSLRTPNPNPTSPTPYQIILLLHNAYVTKARYYRPVIWQIAHGLLHLSATGAKQYERGLRTGIDELMGIWRLCIGGNLARQSFDDTAPRGVKVRAVASVANATNDWTFLPPATVFSSLQDRMSDTAFEQMLSLLLPEAQPAHDAAKQNDPKRADFASAALVTLDLLRVTEQPSAGGTTLSLARVPPYKALAELLEAMLQMTAAPRVPPLLEKTLASDEEVEIRDHVKAMLARVGCNTASLPAAQENDGARSTGVPQESAHVLDHEPSNPGSGHEVLIGGADGENKRLAAAPAKSEAESFADRQIDNLVRATLDQNVARVTMVVNEVYRYAEEHKGDEPLPLKLYEHMLLTTLSMRDSKTAVEVWHHMLQLGIKPTTKTYTAMMRGAQNARDVLGMQAFFYRMRQAGLQPDEYTWSIRIFGLFKLRSVKAGMEALRDMGREWFTAAKAKAESDPEFKKQLRGNTNLVAELLRKYPGPVDGVPRPNLEIVNSAMSALAAIRPEEVPKVFSWGRSFGVEPDLATFNTLISVSMQMKRAEDALAVLRQMQERGIQADTTTWTVLLSSLFDEGFLDNLSKDAQQEKVIGYIDALVDKDNGLPGINAMGYALIIDRLIKHYDNHTAAAAVLAHMTSHGHKPTTHIYTILMTSYFDRQPQPDFAAIENLWRQVRDQGQGFMATVDVVFFDRMIEGYSRFHHLVGIGPMEEFMRRARATGKKPGWKAREAVARVYVERQMWNKLRQHVDEARLVMRDQVGRMYRAGERSFWDLIHSTGILRDEGYINREDFTKDRQIGSPLFRAEKEYAKRMRGVSA</sequence>
<dbReference type="InterPro" id="IPR002885">
    <property type="entry name" value="PPR_rpt"/>
</dbReference>
<dbReference type="OrthoDB" id="185373at2759"/>
<feature type="repeat" description="PPR" evidence="5">
    <location>
        <begin position="536"/>
        <end position="570"/>
    </location>
</feature>
<dbReference type="Gene3D" id="1.25.40.10">
    <property type="entry name" value="Tetratricopeptide repeat domain"/>
    <property type="match status" value="3"/>
</dbReference>
<dbReference type="Pfam" id="PF13812">
    <property type="entry name" value="PPR_3"/>
    <property type="match status" value="1"/>
</dbReference>
<feature type="compositionally biased region" description="Low complexity" evidence="6">
    <location>
        <begin position="77"/>
        <end position="92"/>
    </location>
</feature>
<comment type="subunit">
    <text evidence="4">Binds to mitochondrial small subunit 15S rRNA.</text>
</comment>
<dbReference type="AlphaFoldDB" id="A0A6A6FSZ5"/>
<feature type="region of interest" description="Disordered" evidence="6">
    <location>
        <begin position="402"/>
        <end position="439"/>
    </location>
</feature>
<evidence type="ECO:0000256" key="2">
    <source>
        <dbReference type="ARBA" id="ARBA00022737"/>
    </source>
</evidence>
<dbReference type="Proteomes" id="UP000799539">
    <property type="component" value="Unassembled WGS sequence"/>
</dbReference>